<dbReference type="PANTHER" id="PTHR33204:SF39">
    <property type="entry name" value="TRANSCRIPTIONAL REGULATORY PROTEIN"/>
    <property type="match status" value="1"/>
</dbReference>
<organism evidence="5 6">
    <name type="scientific">Hallella seregens ATCC 51272</name>
    <dbReference type="NCBI Taxonomy" id="1336250"/>
    <lineage>
        <taxon>Bacteria</taxon>
        <taxon>Pseudomonadati</taxon>
        <taxon>Bacteroidota</taxon>
        <taxon>Bacteroidia</taxon>
        <taxon>Bacteroidales</taxon>
        <taxon>Prevotellaceae</taxon>
        <taxon>Hallella</taxon>
    </lineage>
</organism>
<dbReference type="PANTHER" id="PTHR33204">
    <property type="entry name" value="TRANSCRIPTIONAL REGULATOR, MARR FAMILY"/>
    <property type="match status" value="1"/>
</dbReference>
<evidence type="ECO:0000256" key="3">
    <source>
        <dbReference type="ARBA" id="ARBA00023163"/>
    </source>
</evidence>
<evidence type="ECO:0000256" key="2">
    <source>
        <dbReference type="ARBA" id="ARBA00023125"/>
    </source>
</evidence>
<keyword evidence="6" id="KW-1185">Reference proteome</keyword>
<evidence type="ECO:0000259" key="4">
    <source>
        <dbReference type="PROSITE" id="PS51118"/>
    </source>
</evidence>
<feature type="domain" description="HTH hxlR-type" evidence="4">
    <location>
        <begin position="12"/>
        <end position="113"/>
    </location>
</feature>
<dbReference type="SUPFAM" id="SSF46785">
    <property type="entry name" value="Winged helix' DNA-binding domain"/>
    <property type="match status" value="1"/>
</dbReference>
<dbReference type="PROSITE" id="PS51118">
    <property type="entry name" value="HTH_HXLR"/>
    <property type="match status" value="1"/>
</dbReference>
<dbReference type="RefSeq" id="WP_005845649.1">
    <property type="nucleotide sequence ID" value="NZ_JADU01000021.1"/>
</dbReference>
<protein>
    <submittedName>
        <fullName evidence="5">Winged helix-turn-helix transcriptional regulator</fullName>
    </submittedName>
</protein>
<dbReference type="Proteomes" id="UP001589688">
    <property type="component" value="Unassembled WGS sequence"/>
</dbReference>
<dbReference type="InterPro" id="IPR002577">
    <property type="entry name" value="HTH_HxlR"/>
</dbReference>
<dbReference type="InterPro" id="IPR036390">
    <property type="entry name" value="WH_DNA-bd_sf"/>
</dbReference>
<evidence type="ECO:0000313" key="6">
    <source>
        <dbReference type="Proteomes" id="UP001589688"/>
    </source>
</evidence>
<dbReference type="InterPro" id="IPR036388">
    <property type="entry name" value="WH-like_DNA-bd_sf"/>
</dbReference>
<dbReference type="Pfam" id="PF01638">
    <property type="entry name" value="HxlR"/>
    <property type="match status" value="1"/>
</dbReference>
<comment type="caution">
    <text evidence="5">The sequence shown here is derived from an EMBL/GenBank/DDBJ whole genome shotgun (WGS) entry which is preliminary data.</text>
</comment>
<keyword evidence="3" id="KW-0804">Transcription</keyword>
<dbReference type="EMBL" id="JBHLZF010000002">
    <property type="protein sequence ID" value="MFB9898139.1"/>
    <property type="molecule type" value="Genomic_DNA"/>
</dbReference>
<evidence type="ECO:0000256" key="1">
    <source>
        <dbReference type="ARBA" id="ARBA00023015"/>
    </source>
</evidence>
<proteinExistence type="predicted"/>
<keyword evidence="2" id="KW-0238">DNA-binding</keyword>
<keyword evidence="1" id="KW-0805">Transcription regulation</keyword>
<name>A0ABV5ZL96_9BACT</name>
<dbReference type="Gene3D" id="1.10.10.10">
    <property type="entry name" value="Winged helix-like DNA-binding domain superfamily/Winged helix DNA-binding domain"/>
    <property type="match status" value="1"/>
</dbReference>
<accession>A0ABV5ZL96</accession>
<evidence type="ECO:0000313" key="5">
    <source>
        <dbReference type="EMBL" id="MFB9898139.1"/>
    </source>
</evidence>
<reference evidence="5 6" key="1">
    <citation type="submission" date="2024-09" db="EMBL/GenBank/DDBJ databases">
        <authorList>
            <person name="Sun Q."/>
            <person name="Mori K."/>
        </authorList>
    </citation>
    <scope>NUCLEOTIDE SEQUENCE [LARGE SCALE GENOMIC DNA]</scope>
    <source>
        <strain evidence="5 6">ATCC 51272</strain>
    </source>
</reference>
<sequence length="115" mass="13104">MQQIPNNVYDACPIRQVISRFGDKWSMLVLSTLDQSSSGVLRYSEIQRQITDCSQKMLSQTLRRLESNHLVSRTVYPVVPPKVEYALTDVGRSLMPCINSLIAWAQENFSRVVTV</sequence>
<gene>
    <name evidence="5" type="ORF">ACFFK8_10150</name>
</gene>